<sequence length="181" mass="20866">MKKSISLNFIKIITALFLLIAVNEKSSAQLTYSETITYLENIAKNTENLTKKYDEKFTYRITKTKFGTYKTDPKKVLFEYTREFSDNTTDVIQFIFNPKYIESFTKDTETSTNGYNFATVRLSGNFVLKVVKQSDVKDYTQNTFSFPYISGDNLVFERLKAAFLSLKSKSLAQDTLDPFAN</sequence>
<keyword evidence="3" id="KW-1185">Reference proteome</keyword>
<feature type="chain" id="PRO_5046827076" description="DUF4468 domain-containing protein" evidence="1">
    <location>
        <begin position="29"/>
        <end position="181"/>
    </location>
</feature>
<accession>A0ABU7H3K5</accession>
<dbReference type="Proteomes" id="UP001337681">
    <property type="component" value="Unassembled WGS sequence"/>
</dbReference>
<comment type="caution">
    <text evidence="2">The sequence shown here is derived from an EMBL/GenBank/DDBJ whole genome shotgun (WGS) entry which is preliminary data.</text>
</comment>
<gene>
    <name evidence="2" type="ORF">VRU49_09335</name>
</gene>
<evidence type="ECO:0000313" key="3">
    <source>
        <dbReference type="Proteomes" id="UP001337681"/>
    </source>
</evidence>
<keyword evidence="1" id="KW-0732">Signal</keyword>
<evidence type="ECO:0008006" key="4">
    <source>
        <dbReference type="Google" id="ProtNLM"/>
    </source>
</evidence>
<dbReference type="EMBL" id="JAZDQU010000002">
    <property type="protein sequence ID" value="MEE1885617.1"/>
    <property type="molecule type" value="Genomic_DNA"/>
</dbReference>
<protein>
    <recommendedName>
        <fullName evidence="4">DUF4468 domain-containing protein</fullName>
    </recommendedName>
</protein>
<name>A0ABU7H3K5_9SPHI</name>
<feature type="signal peptide" evidence="1">
    <location>
        <begin position="1"/>
        <end position="28"/>
    </location>
</feature>
<evidence type="ECO:0000256" key="1">
    <source>
        <dbReference type="SAM" id="SignalP"/>
    </source>
</evidence>
<reference evidence="2 3" key="1">
    <citation type="submission" date="2024-01" db="EMBL/GenBank/DDBJ databases">
        <title>Pedobacter sp. nov., isolated from oil-contaminated soil.</title>
        <authorList>
            <person name="Le N.T.T."/>
        </authorList>
    </citation>
    <scope>NUCLEOTIDE SEQUENCE [LARGE SCALE GENOMIC DNA]</scope>
    <source>
        <strain evidence="2 3">VNH31</strain>
    </source>
</reference>
<proteinExistence type="predicted"/>
<evidence type="ECO:0000313" key="2">
    <source>
        <dbReference type="EMBL" id="MEE1885617.1"/>
    </source>
</evidence>
<dbReference type="RefSeq" id="WP_330146512.1">
    <property type="nucleotide sequence ID" value="NZ_JAZDQU010000002.1"/>
</dbReference>
<organism evidence="2 3">
    <name type="scientific">Pedobacter flavus</name>
    <dbReference type="NCBI Taxonomy" id="3113906"/>
    <lineage>
        <taxon>Bacteria</taxon>
        <taxon>Pseudomonadati</taxon>
        <taxon>Bacteroidota</taxon>
        <taxon>Sphingobacteriia</taxon>
        <taxon>Sphingobacteriales</taxon>
        <taxon>Sphingobacteriaceae</taxon>
        <taxon>Pedobacter</taxon>
    </lineage>
</organism>